<dbReference type="InterPro" id="IPR042100">
    <property type="entry name" value="Bug_dom1"/>
</dbReference>
<dbReference type="PANTHER" id="PTHR42928:SF5">
    <property type="entry name" value="BLR1237 PROTEIN"/>
    <property type="match status" value="1"/>
</dbReference>
<evidence type="ECO:0000313" key="3">
    <source>
        <dbReference type="Proteomes" id="UP001596270"/>
    </source>
</evidence>
<evidence type="ECO:0000256" key="1">
    <source>
        <dbReference type="ARBA" id="ARBA00006987"/>
    </source>
</evidence>
<dbReference type="CDD" id="cd13578">
    <property type="entry name" value="PBP2_Bug27"/>
    <property type="match status" value="1"/>
</dbReference>
<gene>
    <name evidence="2" type="ORF">ACFQND_08955</name>
</gene>
<evidence type="ECO:0000313" key="2">
    <source>
        <dbReference type="EMBL" id="MFC6281355.1"/>
    </source>
</evidence>
<name>A0ABW1TVT0_9BURK</name>
<dbReference type="RefSeq" id="WP_371439152.1">
    <property type="nucleotide sequence ID" value="NZ_JBHSRS010000018.1"/>
</dbReference>
<dbReference type="PIRSF" id="PIRSF017082">
    <property type="entry name" value="YflP"/>
    <property type="match status" value="1"/>
</dbReference>
<reference evidence="3" key="1">
    <citation type="journal article" date="2019" name="Int. J. Syst. Evol. Microbiol.">
        <title>The Global Catalogue of Microorganisms (GCM) 10K type strain sequencing project: providing services to taxonomists for standard genome sequencing and annotation.</title>
        <authorList>
            <consortium name="The Broad Institute Genomics Platform"/>
            <consortium name="The Broad Institute Genome Sequencing Center for Infectious Disease"/>
            <person name="Wu L."/>
            <person name="Ma J."/>
        </authorList>
    </citation>
    <scope>NUCLEOTIDE SEQUENCE [LARGE SCALE GENOMIC DNA]</scope>
    <source>
        <strain evidence="3">CCUG 39402</strain>
    </source>
</reference>
<proteinExistence type="inferred from homology"/>
<comment type="similarity">
    <text evidence="1">Belongs to the UPF0065 (bug) family.</text>
</comment>
<accession>A0ABW1TVT0</accession>
<dbReference type="EMBL" id="JBHSRS010000018">
    <property type="protein sequence ID" value="MFC6281355.1"/>
    <property type="molecule type" value="Genomic_DNA"/>
</dbReference>
<dbReference type="Gene3D" id="3.40.190.150">
    <property type="entry name" value="Bordetella uptake gene, domain 1"/>
    <property type="match status" value="1"/>
</dbReference>
<dbReference type="Proteomes" id="UP001596270">
    <property type="component" value="Unassembled WGS sequence"/>
</dbReference>
<sequence>MGSGLVAAQTPAEKALAAESFRIIAPFPPGGPVDSLARFLAAGLGERYKQVAVVENLAGAAGNIGIEKVKRAKPDGHTLLVVPAGNLTINPTLMPNFPFNIERDFVPITMLAKAPNVLVANPSLNVKNVRELITLAKAKPGKLAYASPGVGSGLHLAGELFKQQADIDLLHVPYKGTGPALNDVLGGQVPLMFSNLPGTLAYIKSGKLVALGVTEAARSASAPDIPTLAEQGVSGVVVTSWYGLLAPAGTPPALAERLAQDAAEILGHSNVREQLKAQGLTGTLMKPAGFAAYMRNETAQWTKVIKARNIVAE</sequence>
<dbReference type="Gene3D" id="3.40.190.10">
    <property type="entry name" value="Periplasmic binding protein-like II"/>
    <property type="match status" value="1"/>
</dbReference>
<protein>
    <submittedName>
        <fullName evidence="2">Bug family tripartite tricarboxylate transporter substrate binding protein</fullName>
    </submittedName>
</protein>
<dbReference type="InterPro" id="IPR005064">
    <property type="entry name" value="BUG"/>
</dbReference>
<dbReference type="SUPFAM" id="SSF53850">
    <property type="entry name" value="Periplasmic binding protein-like II"/>
    <property type="match status" value="1"/>
</dbReference>
<organism evidence="2 3">
    <name type="scientific">Polaromonas aquatica</name>
    <dbReference type="NCBI Taxonomy" id="332657"/>
    <lineage>
        <taxon>Bacteria</taxon>
        <taxon>Pseudomonadati</taxon>
        <taxon>Pseudomonadota</taxon>
        <taxon>Betaproteobacteria</taxon>
        <taxon>Burkholderiales</taxon>
        <taxon>Comamonadaceae</taxon>
        <taxon>Polaromonas</taxon>
    </lineage>
</organism>
<keyword evidence="3" id="KW-1185">Reference proteome</keyword>
<dbReference type="PANTHER" id="PTHR42928">
    <property type="entry name" value="TRICARBOXYLATE-BINDING PROTEIN"/>
    <property type="match status" value="1"/>
</dbReference>
<dbReference type="Pfam" id="PF03401">
    <property type="entry name" value="TctC"/>
    <property type="match status" value="1"/>
</dbReference>
<comment type="caution">
    <text evidence="2">The sequence shown here is derived from an EMBL/GenBank/DDBJ whole genome shotgun (WGS) entry which is preliminary data.</text>
</comment>